<organism evidence="4 5">
    <name type="scientific">Eruca vesicaria subsp. sativa</name>
    <name type="common">Garden rocket</name>
    <name type="synonym">Eruca sativa</name>
    <dbReference type="NCBI Taxonomy" id="29727"/>
    <lineage>
        <taxon>Eukaryota</taxon>
        <taxon>Viridiplantae</taxon>
        <taxon>Streptophyta</taxon>
        <taxon>Embryophyta</taxon>
        <taxon>Tracheophyta</taxon>
        <taxon>Spermatophyta</taxon>
        <taxon>Magnoliopsida</taxon>
        <taxon>eudicotyledons</taxon>
        <taxon>Gunneridae</taxon>
        <taxon>Pentapetalae</taxon>
        <taxon>rosids</taxon>
        <taxon>malvids</taxon>
        <taxon>Brassicales</taxon>
        <taxon>Brassicaceae</taxon>
        <taxon>Brassiceae</taxon>
        <taxon>Eruca</taxon>
    </lineage>
</organism>
<dbReference type="PANTHER" id="PTHR20882">
    <property type="entry name" value="CYTOPLASMIC TRNA 2-THIOLATION PROTEIN 2"/>
    <property type="match status" value="1"/>
</dbReference>
<comment type="similarity">
    <text evidence="3">Belongs to the CTU2/NCS2 family.</text>
</comment>
<dbReference type="GO" id="GO:0032447">
    <property type="term" value="P:protein urmylation"/>
    <property type="evidence" value="ECO:0007669"/>
    <property type="project" value="UniProtKB-UniRule"/>
</dbReference>
<name>A0ABC8JWZ3_ERUVS</name>
<reference evidence="4 5" key="1">
    <citation type="submission" date="2022-03" db="EMBL/GenBank/DDBJ databases">
        <authorList>
            <person name="Macdonald S."/>
            <person name="Ahmed S."/>
            <person name="Newling K."/>
        </authorList>
    </citation>
    <scope>NUCLEOTIDE SEQUENCE [LARGE SCALE GENOMIC DNA]</scope>
</reference>
<accession>A0ABC8JWZ3</accession>
<evidence type="ECO:0000313" key="5">
    <source>
        <dbReference type="Proteomes" id="UP001642260"/>
    </source>
</evidence>
<dbReference type="GO" id="GO:0034227">
    <property type="term" value="P:tRNA thio-modification"/>
    <property type="evidence" value="ECO:0007669"/>
    <property type="project" value="UniProtKB-UniRule"/>
</dbReference>
<keyword evidence="5" id="KW-1185">Reference proteome</keyword>
<comment type="caution">
    <text evidence="4">The sequence shown here is derived from an EMBL/GenBank/DDBJ whole genome shotgun (WGS) entry which is preliminary data.</text>
</comment>
<dbReference type="GO" id="GO:0005737">
    <property type="term" value="C:cytoplasm"/>
    <property type="evidence" value="ECO:0007669"/>
    <property type="project" value="UniProtKB-SubCell"/>
</dbReference>
<dbReference type="GO" id="GO:0002098">
    <property type="term" value="P:tRNA wobble uridine modification"/>
    <property type="evidence" value="ECO:0007669"/>
    <property type="project" value="UniProtKB-UniRule"/>
</dbReference>
<comment type="function">
    <text evidence="3">Plays a central role in 2-thiolation of mcm(5)S(2)U at tRNA wobble positions of tRNA(Lys), tRNA(Glu) and tRNA(Gln). May act by forming a heterodimer with NCS6/CTU1 that ligates sulfur from thiocarboxylated URM1 onto the uridine of tRNAs at wobble position.</text>
</comment>
<dbReference type="GO" id="GO:0016779">
    <property type="term" value="F:nucleotidyltransferase activity"/>
    <property type="evidence" value="ECO:0007669"/>
    <property type="project" value="UniProtKB-UniRule"/>
</dbReference>
<sequence length="455" mass="50086">MACNSSGCESGCNGRGNENGSRVEEVIVVKESVCVKCKCNEPMIFGDGGSDDGRFCSECFRSNIYGKFRLAVTSHAMITPSDNVLVAFSGGSSSRVLLQFVHELQVKALKNYEASRDRSLPVFGVGVAFVDESAAYPALSSEMGGAIAWVRSTVLSMSPPEKDLRVVPIESVFGSDSVEARDRLVKLMDSVSDETGKEDLLLHLKMLALQKVASENGYNRLVVGSCTSRLASHVLTATVKGRGYSLSADIQHVDARWKVPIVLPLRDCVWQEITRLRHLDGLKTVELARRSQSGINELVSSFVALLQDENPSRECTIVRTAAKLTPFHFNKIPETDDSCVPMATQRRLKKFNLKYDGSMTTESFCPICNGPLNESDSSDLNTIDGCHESDALYAACCSSCRFQILPLDRSSLEHFGSLLPHHMISQVKHHQMVDSQTYLREKIKDCLLVDDEESV</sequence>
<keyword evidence="1 3" id="KW-0963">Cytoplasm</keyword>
<dbReference type="EMBL" id="CAKOAT010152931">
    <property type="protein sequence ID" value="CAH8344844.1"/>
    <property type="molecule type" value="Genomic_DNA"/>
</dbReference>
<dbReference type="Gene3D" id="3.40.50.620">
    <property type="entry name" value="HUPs"/>
    <property type="match status" value="1"/>
</dbReference>
<comment type="subcellular location">
    <subcellularLocation>
        <location evidence="3">Cytoplasm</location>
    </subcellularLocation>
</comment>
<evidence type="ECO:0000313" key="4">
    <source>
        <dbReference type="EMBL" id="CAH8344844.1"/>
    </source>
</evidence>
<keyword evidence="2 3" id="KW-0819">tRNA processing</keyword>
<dbReference type="PANTHER" id="PTHR20882:SF14">
    <property type="entry name" value="CYTOPLASMIC TRNA 2-THIOLATION PROTEIN 2"/>
    <property type="match status" value="1"/>
</dbReference>
<dbReference type="HAMAP" id="MF_03054">
    <property type="entry name" value="CTU2"/>
    <property type="match status" value="1"/>
</dbReference>
<evidence type="ECO:0000256" key="3">
    <source>
        <dbReference type="HAMAP-Rule" id="MF_03054"/>
    </source>
</evidence>
<dbReference type="Proteomes" id="UP001642260">
    <property type="component" value="Unassembled WGS sequence"/>
</dbReference>
<protein>
    <recommendedName>
        <fullName evidence="3">Cytoplasmic tRNA 2-thiolation protein 2</fullName>
    </recommendedName>
</protein>
<gene>
    <name evidence="4" type="ORF">ERUC_LOCUS16462</name>
</gene>
<dbReference type="InterPro" id="IPR019407">
    <property type="entry name" value="CTU2"/>
</dbReference>
<proteinExistence type="inferred from homology"/>
<dbReference type="InterPro" id="IPR014729">
    <property type="entry name" value="Rossmann-like_a/b/a_fold"/>
</dbReference>
<comment type="pathway">
    <text evidence="3">tRNA modification; 5-methoxycarbonylmethyl-2-thiouridine-tRNA biosynthesis.</text>
</comment>
<evidence type="ECO:0000256" key="1">
    <source>
        <dbReference type="ARBA" id="ARBA00022490"/>
    </source>
</evidence>
<dbReference type="AlphaFoldDB" id="A0ABC8JWZ3"/>
<dbReference type="SUPFAM" id="SSF52402">
    <property type="entry name" value="Adenine nucleotide alpha hydrolases-like"/>
    <property type="match status" value="1"/>
</dbReference>
<evidence type="ECO:0000256" key="2">
    <source>
        <dbReference type="ARBA" id="ARBA00022694"/>
    </source>
</evidence>
<dbReference type="Pfam" id="PF10288">
    <property type="entry name" value="CTU2"/>
    <property type="match status" value="1"/>
</dbReference>